<dbReference type="InterPro" id="IPR002645">
    <property type="entry name" value="STAS_dom"/>
</dbReference>
<dbReference type="Proteomes" id="UP000320239">
    <property type="component" value="Unassembled WGS sequence"/>
</dbReference>
<reference evidence="2 3" key="1">
    <citation type="submission" date="2019-06" db="EMBL/GenBank/DDBJ databases">
        <title>Sequencing the genomes of 1000 actinobacteria strains.</title>
        <authorList>
            <person name="Klenk H.-P."/>
        </authorList>
    </citation>
    <scope>NUCLEOTIDE SEQUENCE [LARGE SCALE GENOMIC DNA]</scope>
    <source>
        <strain evidence="2 3">DSM 43866</strain>
    </source>
</reference>
<dbReference type="PROSITE" id="PS50801">
    <property type="entry name" value="STAS"/>
    <property type="match status" value="1"/>
</dbReference>
<comment type="caution">
    <text evidence="2">The sequence shown here is derived from an EMBL/GenBank/DDBJ whole genome shotgun (WGS) entry which is preliminary data.</text>
</comment>
<dbReference type="AlphaFoldDB" id="A0A561WL06"/>
<accession>A0A561WL06</accession>
<gene>
    <name evidence="2" type="ORF">FHX34_1021080</name>
</gene>
<dbReference type="Gene3D" id="3.30.750.24">
    <property type="entry name" value="STAS domain"/>
    <property type="match status" value="1"/>
</dbReference>
<dbReference type="GO" id="GO:0043856">
    <property type="term" value="F:anti-sigma factor antagonist activity"/>
    <property type="evidence" value="ECO:0007669"/>
    <property type="project" value="TreeGrafter"/>
</dbReference>
<dbReference type="SUPFAM" id="SSF52091">
    <property type="entry name" value="SpoIIaa-like"/>
    <property type="match status" value="1"/>
</dbReference>
<dbReference type="CDD" id="cd07043">
    <property type="entry name" value="STAS_anti-anti-sigma_factors"/>
    <property type="match status" value="1"/>
</dbReference>
<dbReference type="InterPro" id="IPR058548">
    <property type="entry name" value="MlaB-like_STAS"/>
</dbReference>
<proteinExistence type="predicted"/>
<evidence type="ECO:0000313" key="2">
    <source>
        <dbReference type="EMBL" id="TWG24520.1"/>
    </source>
</evidence>
<name>A0A561WL06_ACTTI</name>
<keyword evidence="3" id="KW-1185">Reference proteome</keyword>
<dbReference type="OrthoDB" id="3387413at2"/>
<evidence type="ECO:0000259" key="1">
    <source>
        <dbReference type="PROSITE" id="PS50801"/>
    </source>
</evidence>
<dbReference type="Pfam" id="PF13466">
    <property type="entry name" value="STAS_2"/>
    <property type="match status" value="1"/>
</dbReference>
<dbReference type="RefSeq" id="WP_122977614.1">
    <property type="nucleotide sequence ID" value="NZ_BOMX01000162.1"/>
</dbReference>
<protein>
    <submittedName>
        <fullName evidence="2">Anti-anti-sigma factor</fullName>
    </submittedName>
</protein>
<sequence>MASFEARTVAEPGRVTVILSGDCDLTARDRLTAVLLDAVDRAGTVFVDVAAVGFLDSTGVHALVVAHHAARGRAGRLHVVNATGPVATVLRLTGLDALLRAPATERRHV</sequence>
<feature type="domain" description="STAS" evidence="1">
    <location>
        <begin position="4"/>
        <end position="109"/>
    </location>
</feature>
<dbReference type="PANTHER" id="PTHR33495">
    <property type="entry name" value="ANTI-SIGMA FACTOR ANTAGONIST TM_1081-RELATED-RELATED"/>
    <property type="match status" value="1"/>
</dbReference>
<evidence type="ECO:0000313" key="3">
    <source>
        <dbReference type="Proteomes" id="UP000320239"/>
    </source>
</evidence>
<dbReference type="EMBL" id="VIWY01000002">
    <property type="protein sequence ID" value="TWG24520.1"/>
    <property type="molecule type" value="Genomic_DNA"/>
</dbReference>
<organism evidence="2 3">
    <name type="scientific">Actinoplanes teichomyceticus</name>
    <dbReference type="NCBI Taxonomy" id="1867"/>
    <lineage>
        <taxon>Bacteria</taxon>
        <taxon>Bacillati</taxon>
        <taxon>Actinomycetota</taxon>
        <taxon>Actinomycetes</taxon>
        <taxon>Micromonosporales</taxon>
        <taxon>Micromonosporaceae</taxon>
        <taxon>Actinoplanes</taxon>
    </lineage>
</organism>
<dbReference type="InterPro" id="IPR036513">
    <property type="entry name" value="STAS_dom_sf"/>
</dbReference>
<dbReference type="PANTHER" id="PTHR33495:SF2">
    <property type="entry name" value="ANTI-SIGMA FACTOR ANTAGONIST TM_1081-RELATED"/>
    <property type="match status" value="1"/>
</dbReference>